<organism evidence="2 3">
    <name type="scientific">Pleodorina starrii</name>
    <dbReference type="NCBI Taxonomy" id="330485"/>
    <lineage>
        <taxon>Eukaryota</taxon>
        <taxon>Viridiplantae</taxon>
        <taxon>Chlorophyta</taxon>
        <taxon>core chlorophytes</taxon>
        <taxon>Chlorophyceae</taxon>
        <taxon>CS clade</taxon>
        <taxon>Chlamydomonadales</taxon>
        <taxon>Volvocaceae</taxon>
        <taxon>Pleodorina</taxon>
    </lineage>
</organism>
<protein>
    <submittedName>
        <fullName evidence="2">Uncharacterized protein</fullName>
    </submittedName>
</protein>
<gene>
    <name evidence="2" type="primary">PLESTB001818</name>
    <name evidence="2" type="ORF">PLESTB_001269500</name>
</gene>
<dbReference type="Proteomes" id="UP001165080">
    <property type="component" value="Unassembled WGS sequence"/>
</dbReference>
<feature type="compositionally biased region" description="Basic residues" evidence="1">
    <location>
        <begin position="68"/>
        <end position="78"/>
    </location>
</feature>
<evidence type="ECO:0000313" key="3">
    <source>
        <dbReference type="Proteomes" id="UP001165080"/>
    </source>
</evidence>
<sequence>MSGLSIAAPVRIKTEVEVAAAGAIPGPGPGRSPATRRRFRHLPPPTAAPPIPCNARRPPSSLPGRGNPRCRRRAHSHNAKGSSSSSTTAAAATTTDPWFRSGDGGDRQMPPPGQPLRPPPSSAAAAAPPIAISQDKLPPPRTGALAPFKVHLGLVRANCSVAMRVRSTLRGGTAAAAASQAALEPAPAVLQ</sequence>
<dbReference type="AlphaFoldDB" id="A0A9W6BT87"/>
<name>A0A9W6BT87_9CHLO</name>
<accession>A0A9W6BT87</accession>
<feature type="region of interest" description="Disordered" evidence="1">
    <location>
        <begin position="22"/>
        <end position="140"/>
    </location>
</feature>
<feature type="compositionally biased region" description="Low complexity" evidence="1">
    <location>
        <begin position="122"/>
        <end position="133"/>
    </location>
</feature>
<keyword evidence="3" id="KW-1185">Reference proteome</keyword>
<proteinExistence type="predicted"/>
<feature type="compositionally biased region" description="Pro residues" evidence="1">
    <location>
        <begin position="42"/>
        <end position="52"/>
    </location>
</feature>
<feature type="compositionally biased region" description="Pro residues" evidence="1">
    <location>
        <begin position="109"/>
        <end position="121"/>
    </location>
</feature>
<feature type="compositionally biased region" description="Low complexity" evidence="1">
    <location>
        <begin position="82"/>
        <end position="95"/>
    </location>
</feature>
<comment type="caution">
    <text evidence="2">The sequence shown here is derived from an EMBL/GenBank/DDBJ whole genome shotgun (WGS) entry which is preliminary data.</text>
</comment>
<reference evidence="2 3" key="1">
    <citation type="journal article" date="2023" name="Commun. Biol.">
        <title>Reorganization of the ancestral sex-determining regions during the evolution of trioecy in Pleodorina starrii.</title>
        <authorList>
            <person name="Takahashi K."/>
            <person name="Suzuki S."/>
            <person name="Kawai-Toyooka H."/>
            <person name="Yamamoto K."/>
            <person name="Hamaji T."/>
            <person name="Ootsuki R."/>
            <person name="Yamaguchi H."/>
            <person name="Kawachi M."/>
            <person name="Higashiyama T."/>
            <person name="Nozaki H."/>
        </authorList>
    </citation>
    <scope>NUCLEOTIDE SEQUENCE [LARGE SCALE GENOMIC DNA]</scope>
    <source>
        <strain evidence="2 3">NIES-4479</strain>
    </source>
</reference>
<evidence type="ECO:0000313" key="2">
    <source>
        <dbReference type="EMBL" id="GLC57812.1"/>
    </source>
</evidence>
<evidence type="ECO:0000256" key="1">
    <source>
        <dbReference type="SAM" id="MobiDB-lite"/>
    </source>
</evidence>
<dbReference type="EMBL" id="BRXU01000020">
    <property type="protein sequence ID" value="GLC57812.1"/>
    <property type="molecule type" value="Genomic_DNA"/>
</dbReference>